<evidence type="ECO:0000256" key="8">
    <source>
        <dbReference type="ARBA" id="ARBA00022692"/>
    </source>
</evidence>
<dbReference type="InterPro" id="IPR004358">
    <property type="entry name" value="Sig_transdc_His_kin-like_C"/>
</dbReference>
<feature type="region of interest" description="Disordered" evidence="15">
    <location>
        <begin position="39"/>
        <end position="66"/>
    </location>
</feature>
<dbReference type="PROSITE" id="PS50885">
    <property type="entry name" value="HAMP"/>
    <property type="match status" value="1"/>
</dbReference>
<keyword evidence="5" id="KW-0997">Cell inner membrane</keyword>
<keyword evidence="11" id="KW-0067">ATP-binding</keyword>
<evidence type="ECO:0000256" key="12">
    <source>
        <dbReference type="ARBA" id="ARBA00022989"/>
    </source>
</evidence>
<dbReference type="InterPro" id="IPR003661">
    <property type="entry name" value="HisK_dim/P_dom"/>
</dbReference>
<dbReference type="CDD" id="cd00075">
    <property type="entry name" value="HATPase"/>
    <property type="match status" value="1"/>
</dbReference>
<keyword evidence="13" id="KW-0902">Two-component regulatory system</keyword>
<organism evidence="19 20">
    <name type="scientific">Pseudomonas fluorescens</name>
    <dbReference type="NCBI Taxonomy" id="294"/>
    <lineage>
        <taxon>Bacteria</taxon>
        <taxon>Pseudomonadati</taxon>
        <taxon>Pseudomonadota</taxon>
        <taxon>Gammaproteobacteria</taxon>
        <taxon>Pseudomonadales</taxon>
        <taxon>Pseudomonadaceae</taxon>
        <taxon>Pseudomonas</taxon>
    </lineage>
</organism>
<dbReference type="EMBL" id="MOBZ01000014">
    <property type="protein sequence ID" value="ROO07136.1"/>
    <property type="molecule type" value="Genomic_DNA"/>
</dbReference>
<keyword evidence="10 19" id="KW-0418">Kinase</keyword>
<comment type="caution">
    <text evidence="19">The sequence shown here is derived from an EMBL/GenBank/DDBJ whole genome shotgun (WGS) entry which is preliminary data.</text>
</comment>
<dbReference type="SMART" id="SM00304">
    <property type="entry name" value="HAMP"/>
    <property type="match status" value="1"/>
</dbReference>
<dbReference type="InterPro" id="IPR003660">
    <property type="entry name" value="HAMP_dom"/>
</dbReference>
<keyword evidence="14 16" id="KW-0472">Membrane</keyword>
<evidence type="ECO:0000256" key="14">
    <source>
        <dbReference type="ARBA" id="ARBA00023136"/>
    </source>
</evidence>
<protein>
    <recommendedName>
        <fullName evidence="3">histidine kinase</fullName>
        <ecNumber evidence="3">2.7.13.3</ecNumber>
    </recommendedName>
</protein>
<comment type="catalytic activity">
    <reaction evidence="1">
        <text>ATP + protein L-histidine = ADP + protein N-phospho-L-histidine.</text>
        <dbReference type="EC" id="2.7.13.3"/>
    </reaction>
</comment>
<dbReference type="GO" id="GO:0005524">
    <property type="term" value="F:ATP binding"/>
    <property type="evidence" value="ECO:0007669"/>
    <property type="project" value="UniProtKB-KW"/>
</dbReference>
<dbReference type="InterPro" id="IPR050980">
    <property type="entry name" value="2C_sensor_his_kinase"/>
</dbReference>
<keyword evidence="6" id="KW-0597">Phosphoprotein</keyword>
<keyword evidence="7" id="KW-0808">Transferase</keyword>
<dbReference type="InterPro" id="IPR036097">
    <property type="entry name" value="HisK_dim/P_sf"/>
</dbReference>
<evidence type="ECO:0000256" key="4">
    <source>
        <dbReference type="ARBA" id="ARBA00022475"/>
    </source>
</evidence>
<sequence>MRARFDTLFGRLFGVLFVAIVLAHLLAFTWFRLYGPPPPPPPPEFSQGANGQPMAQDPRYPPRPPRPWFGGPVVPLTFQFITLMIAAWYGAKLLSRPIQRLSDAAERLSEDLDSPPLDESGPREARQAAHTFNLMQRRIREQVQQRARMLGAVSHDLRTPLSRLKLRLENISDEKLQGQMRQDLDDMIGMLDATLTYLHEQRTSEALQLMDVQALVESLCENAQDQGADVHVSGHCTPLPVQPMALRSCINNLMDNALRYAGQARIELQDQREQLLIRVIDHGPGIAEDKREAVFEPFYRLEGSRNRNSGGVGLGMTIAREAAQRLGGQLNLEETPGGGLTAVIRLPRP</sequence>
<dbReference type="Pfam" id="PF02518">
    <property type="entry name" value="HATPase_c"/>
    <property type="match status" value="1"/>
</dbReference>
<gene>
    <name evidence="19" type="ORF">BK673_17610</name>
</gene>
<dbReference type="SUPFAM" id="SSF55874">
    <property type="entry name" value="ATPase domain of HSP90 chaperone/DNA topoisomerase II/histidine kinase"/>
    <property type="match status" value="1"/>
</dbReference>
<dbReference type="SMART" id="SM00387">
    <property type="entry name" value="HATPase_c"/>
    <property type="match status" value="1"/>
</dbReference>
<dbReference type="Gene3D" id="3.30.565.10">
    <property type="entry name" value="Histidine kinase-like ATPase, C-terminal domain"/>
    <property type="match status" value="1"/>
</dbReference>
<dbReference type="PANTHER" id="PTHR44936:SF5">
    <property type="entry name" value="SENSOR HISTIDINE KINASE ENVZ"/>
    <property type="match status" value="1"/>
</dbReference>
<evidence type="ECO:0000313" key="19">
    <source>
        <dbReference type="EMBL" id="ROO07136.1"/>
    </source>
</evidence>
<evidence type="ECO:0000256" key="3">
    <source>
        <dbReference type="ARBA" id="ARBA00012438"/>
    </source>
</evidence>
<evidence type="ECO:0000259" key="18">
    <source>
        <dbReference type="PROSITE" id="PS50885"/>
    </source>
</evidence>
<feature type="transmembrane region" description="Helical" evidence="16">
    <location>
        <begin position="68"/>
        <end position="91"/>
    </location>
</feature>
<dbReference type="Proteomes" id="UP000283619">
    <property type="component" value="Unassembled WGS sequence"/>
</dbReference>
<feature type="domain" description="HAMP" evidence="18">
    <location>
        <begin position="92"/>
        <end position="144"/>
    </location>
</feature>
<evidence type="ECO:0000256" key="10">
    <source>
        <dbReference type="ARBA" id="ARBA00022777"/>
    </source>
</evidence>
<dbReference type="PANTHER" id="PTHR44936">
    <property type="entry name" value="SENSOR PROTEIN CREC"/>
    <property type="match status" value="1"/>
</dbReference>
<evidence type="ECO:0000256" key="13">
    <source>
        <dbReference type="ARBA" id="ARBA00023012"/>
    </source>
</evidence>
<evidence type="ECO:0000256" key="15">
    <source>
        <dbReference type="SAM" id="MobiDB-lite"/>
    </source>
</evidence>
<dbReference type="PROSITE" id="PS50109">
    <property type="entry name" value="HIS_KIN"/>
    <property type="match status" value="1"/>
</dbReference>
<dbReference type="SMART" id="SM00388">
    <property type="entry name" value="HisKA"/>
    <property type="match status" value="1"/>
</dbReference>
<dbReference type="PRINTS" id="PR00344">
    <property type="entry name" value="BCTRLSENSOR"/>
</dbReference>
<reference evidence="19 20" key="1">
    <citation type="submission" date="2016-10" db="EMBL/GenBank/DDBJ databases">
        <title>Comparative genome analysis of multiple Pseudomonas spp. focuses on biocontrol and plant growth promoting traits.</title>
        <authorList>
            <person name="Tao X.-Y."/>
            <person name="Taylor C.G."/>
        </authorList>
    </citation>
    <scope>NUCLEOTIDE SEQUENCE [LARGE SCALE GENOMIC DNA]</scope>
    <source>
        <strain evidence="19 20">36G2</strain>
    </source>
</reference>
<evidence type="ECO:0000256" key="6">
    <source>
        <dbReference type="ARBA" id="ARBA00022553"/>
    </source>
</evidence>
<evidence type="ECO:0000256" key="1">
    <source>
        <dbReference type="ARBA" id="ARBA00000085"/>
    </source>
</evidence>
<evidence type="ECO:0000256" key="11">
    <source>
        <dbReference type="ARBA" id="ARBA00022840"/>
    </source>
</evidence>
<dbReference type="CDD" id="cd00082">
    <property type="entry name" value="HisKA"/>
    <property type="match status" value="1"/>
</dbReference>
<accession>A0A423P3H7</accession>
<evidence type="ECO:0000313" key="20">
    <source>
        <dbReference type="Proteomes" id="UP000283619"/>
    </source>
</evidence>
<dbReference type="Pfam" id="PF00512">
    <property type="entry name" value="HisKA"/>
    <property type="match status" value="1"/>
</dbReference>
<evidence type="ECO:0000256" key="16">
    <source>
        <dbReference type="SAM" id="Phobius"/>
    </source>
</evidence>
<dbReference type="EC" id="2.7.13.3" evidence="3"/>
<dbReference type="RefSeq" id="WP_123594407.1">
    <property type="nucleotide sequence ID" value="NZ_MOBZ01000014.1"/>
</dbReference>
<feature type="domain" description="Histidine kinase" evidence="17">
    <location>
        <begin position="152"/>
        <end position="349"/>
    </location>
</feature>
<evidence type="ECO:0000256" key="9">
    <source>
        <dbReference type="ARBA" id="ARBA00022741"/>
    </source>
</evidence>
<evidence type="ECO:0000259" key="17">
    <source>
        <dbReference type="PROSITE" id="PS50109"/>
    </source>
</evidence>
<keyword evidence="8 16" id="KW-0812">Transmembrane</keyword>
<dbReference type="InterPro" id="IPR003594">
    <property type="entry name" value="HATPase_dom"/>
</dbReference>
<name>A0A423P3H7_PSEFL</name>
<feature type="transmembrane region" description="Helical" evidence="16">
    <location>
        <begin position="12"/>
        <end position="33"/>
    </location>
</feature>
<keyword evidence="4" id="KW-1003">Cell membrane</keyword>
<dbReference type="Gene3D" id="1.10.287.130">
    <property type="match status" value="1"/>
</dbReference>
<dbReference type="GO" id="GO:0000155">
    <property type="term" value="F:phosphorelay sensor kinase activity"/>
    <property type="evidence" value="ECO:0007669"/>
    <property type="project" value="InterPro"/>
</dbReference>
<dbReference type="Pfam" id="PF00672">
    <property type="entry name" value="HAMP"/>
    <property type="match status" value="1"/>
</dbReference>
<dbReference type="InterPro" id="IPR036890">
    <property type="entry name" value="HATPase_C_sf"/>
</dbReference>
<evidence type="ECO:0000256" key="7">
    <source>
        <dbReference type="ARBA" id="ARBA00022679"/>
    </source>
</evidence>
<dbReference type="SUPFAM" id="SSF47384">
    <property type="entry name" value="Homodimeric domain of signal transducing histidine kinase"/>
    <property type="match status" value="1"/>
</dbReference>
<dbReference type="AlphaFoldDB" id="A0A423P3H7"/>
<dbReference type="InterPro" id="IPR005467">
    <property type="entry name" value="His_kinase_dom"/>
</dbReference>
<proteinExistence type="predicted"/>
<dbReference type="GO" id="GO:0005886">
    <property type="term" value="C:plasma membrane"/>
    <property type="evidence" value="ECO:0007669"/>
    <property type="project" value="UniProtKB-SubCell"/>
</dbReference>
<keyword evidence="9" id="KW-0547">Nucleotide-binding</keyword>
<dbReference type="CDD" id="cd06225">
    <property type="entry name" value="HAMP"/>
    <property type="match status" value="1"/>
</dbReference>
<keyword evidence="12 16" id="KW-1133">Transmembrane helix</keyword>
<evidence type="ECO:0000256" key="5">
    <source>
        <dbReference type="ARBA" id="ARBA00022519"/>
    </source>
</evidence>
<evidence type="ECO:0000256" key="2">
    <source>
        <dbReference type="ARBA" id="ARBA00004429"/>
    </source>
</evidence>
<comment type="subcellular location">
    <subcellularLocation>
        <location evidence="2">Cell inner membrane</location>
        <topology evidence="2">Multi-pass membrane protein</topology>
    </subcellularLocation>
</comment>